<dbReference type="InterPro" id="IPR024862">
    <property type="entry name" value="TRPV"/>
</dbReference>
<dbReference type="PROSITE" id="PS50088">
    <property type="entry name" value="ANK_REPEAT"/>
    <property type="match status" value="2"/>
</dbReference>
<evidence type="ECO:0000256" key="7">
    <source>
        <dbReference type="ARBA" id="ARBA00022837"/>
    </source>
</evidence>
<dbReference type="Proteomes" id="UP000678393">
    <property type="component" value="Unassembled WGS sequence"/>
</dbReference>
<dbReference type="PANTHER" id="PTHR10582">
    <property type="entry name" value="TRANSIENT RECEPTOR POTENTIAL ION CHANNEL PROTEIN"/>
    <property type="match status" value="1"/>
</dbReference>
<dbReference type="EMBL" id="CAJHNH020005613">
    <property type="protein sequence ID" value="CAG5132738.1"/>
    <property type="molecule type" value="Genomic_DNA"/>
</dbReference>
<accession>A0A8S3ZX51</accession>
<dbReference type="InterPro" id="IPR036770">
    <property type="entry name" value="Ankyrin_rpt-contain_sf"/>
</dbReference>
<evidence type="ECO:0000256" key="10">
    <source>
        <dbReference type="PROSITE-ProRule" id="PRU00023"/>
    </source>
</evidence>
<feature type="transmembrane region" description="Helical" evidence="11">
    <location>
        <begin position="502"/>
        <end position="522"/>
    </location>
</feature>
<keyword evidence="8" id="KW-0406">Ion transport</keyword>
<sequence length="623" mass="70966">MGNMLCAKKEDDTWKQQNKQMQKNPAYKFANLAKGGSLIDAYRKHGPLKVREIAENELSSFFYNKQGKCHRITKSEYLRFKWKCARRREVSQLFNCHVHFVCVVKRHVLSPQGLDDSEMISNEQLEAQYVEDYFNKFTPHDACWDLDKRGGVGETPFHLLFLMDTPVHFEVARILLSLYPNLALDIYEGDEYYGESALHIAIVIGDFDLVKMLVNAGALVNQRATGRFFLPEDQKKGYTGKTNYKGYAYYGEYSLAFAACLGNKDIYDYLLDHGADPDLQDSFGNTVLHMVVISDQSCQHKRDINANDMYKYAVRHHTHPASTIIRNKQNLTPLTLACQLGRHSIFKEMLDIESIEFWRFSTTMCSAHPLRTLDSIGPDGSTNWDSALMIIVNGDTDGHLEMLEGGVMRQLLIEKWKTFAQSWFLIRLMLATIHLVLFSISIYTRPMGEALIGFRGPIDTVRYTSEVLVCLSCLATILYKIQEFCMRGGTTVFKNCAHSPAHTMYIMSCLLTLACIPFRYAGQYDVEDILLIVAAPCGWSFFLFFARGYNLTGPFVTMIYKMISGDLLCFGIIYIIFLSGFTQGFFFLFQGVSSKSVDSDLAKFSSLPETILSLFQMTLGEFK</sequence>
<dbReference type="GO" id="GO:0005886">
    <property type="term" value="C:plasma membrane"/>
    <property type="evidence" value="ECO:0007669"/>
    <property type="project" value="UniProtKB-SubCell"/>
</dbReference>
<evidence type="ECO:0000256" key="1">
    <source>
        <dbReference type="ARBA" id="ARBA00004651"/>
    </source>
</evidence>
<dbReference type="OrthoDB" id="533508at2759"/>
<proteinExistence type="predicted"/>
<keyword evidence="10" id="KW-0040">ANK repeat</keyword>
<evidence type="ECO:0000256" key="4">
    <source>
        <dbReference type="ARBA" id="ARBA00022568"/>
    </source>
</evidence>
<feature type="transmembrane region" description="Helical" evidence="11">
    <location>
        <begin position="424"/>
        <end position="443"/>
    </location>
</feature>
<name>A0A8S3ZX51_9EUPU</name>
<evidence type="ECO:0000313" key="12">
    <source>
        <dbReference type="EMBL" id="CAG5132738.1"/>
    </source>
</evidence>
<keyword evidence="4" id="KW-0109">Calcium transport</keyword>
<evidence type="ECO:0000313" key="13">
    <source>
        <dbReference type="Proteomes" id="UP000678393"/>
    </source>
</evidence>
<keyword evidence="11" id="KW-0472">Membrane</keyword>
<evidence type="ECO:0000256" key="5">
    <source>
        <dbReference type="ARBA" id="ARBA00022673"/>
    </source>
</evidence>
<dbReference type="PROSITE" id="PS50297">
    <property type="entry name" value="ANK_REP_REGION"/>
    <property type="match status" value="2"/>
</dbReference>
<keyword evidence="6" id="KW-0677">Repeat</keyword>
<dbReference type="PANTHER" id="PTHR10582:SF2">
    <property type="entry name" value="INACTIVE"/>
    <property type="match status" value="1"/>
</dbReference>
<evidence type="ECO:0000256" key="11">
    <source>
        <dbReference type="SAM" id="Phobius"/>
    </source>
</evidence>
<evidence type="ECO:0008006" key="14">
    <source>
        <dbReference type="Google" id="ProtNLM"/>
    </source>
</evidence>
<dbReference type="GO" id="GO:0005262">
    <property type="term" value="F:calcium channel activity"/>
    <property type="evidence" value="ECO:0007669"/>
    <property type="project" value="UniProtKB-KW"/>
</dbReference>
<comment type="subcellular location">
    <subcellularLocation>
        <location evidence="1">Cell membrane</location>
        <topology evidence="1">Multi-pass membrane protein</topology>
    </subcellularLocation>
</comment>
<keyword evidence="3" id="KW-1003">Cell membrane</keyword>
<protein>
    <recommendedName>
        <fullName evidence="14">Transient receptor potential cation channel subfamily V member 6</fullName>
    </recommendedName>
</protein>
<gene>
    <name evidence="12" type="ORF">CUNI_LOCUS18296</name>
</gene>
<dbReference type="Pfam" id="PF00023">
    <property type="entry name" value="Ank"/>
    <property type="match status" value="1"/>
</dbReference>
<feature type="transmembrane region" description="Helical" evidence="11">
    <location>
        <begin position="463"/>
        <end position="481"/>
    </location>
</feature>
<dbReference type="SMART" id="SM00248">
    <property type="entry name" value="ANK"/>
    <property type="match status" value="5"/>
</dbReference>
<comment type="caution">
    <text evidence="12">The sequence shown here is derived from an EMBL/GenBank/DDBJ whole genome shotgun (WGS) entry which is preliminary data.</text>
</comment>
<evidence type="ECO:0000256" key="8">
    <source>
        <dbReference type="ARBA" id="ARBA00023065"/>
    </source>
</evidence>
<organism evidence="12 13">
    <name type="scientific">Candidula unifasciata</name>
    <dbReference type="NCBI Taxonomy" id="100452"/>
    <lineage>
        <taxon>Eukaryota</taxon>
        <taxon>Metazoa</taxon>
        <taxon>Spiralia</taxon>
        <taxon>Lophotrochozoa</taxon>
        <taxon>Mollusca</taxon>
        <taxon>Gastropoda</taxon>
        <taxon>Heterobranchia</taxon>
        <taxon>Euthyneura</taxon>
        <taxon>Panpulmonata</taxon>
        <taxon>Eupulmonata</taxon>
        <taxon>Stylommatophora</taxon>
        <taxon>Helicina</taxon>
        <taxon>Helicoidea</taxon>
        <taxon>Geomitridae</taxon>
        <taxon>Candidula</taxon>
    </lineage>
</organism>
<feature type="transmembrane region" description="Helical" evidence="11">
    <location>
        <begin position="528"/>
        <end position="546"/>
    </location>
</feature>
<dbReference type="InterPro" id="IPR002110">
    <property type="entry name" value="Ankyrin_rpt"/>
</dbReference>
<evidence type="ECO:0000256" key="6">
    <source>
        <dbReference type="ARBA" id="ARBA00022737"/>
    </source>
</evidence>
<keyword evidence="11" id="KW-1133">Transmembrane helix</keyword>
<feature type="non-terminal residue" evidence="12">
    <location>
        <position position="1"/>
    </location>
</feature>
<keyword evidence="5" id="KW-0107">Calcium channel</keyword>
<dbReference type="SUPFAM" id="SSF48403">
    <property type="entry name" value="Ankyrin repeat"/>
    <property type="match status" value="1"/>
</dbReference>
<keyword evidence="7" id="KW-0106">Calcium</keyword>
<feature type="transmembrane region" description="Helical" evidence="11">
    <location>
        <begin position="567"/>
        <end position="589"/>
    </location>
</feature>
<reference evidence="12" key="1">
    <citation type="submission" date="2021-04" db="EMBL/GenBank/DDBJ databases">
        <authorList>
            <consortium name="Molecular Ecology Group"/>
        </authorList>
    </citation>
    <scope>NUCLEOTIDE SEQUENCE</scope>
</reference>
<dbReference type="AlphaFoldDB" id="A0A8S3ZX51"/>
<evidence type="ECO:0000256" key="3">
    <source>
        <dbReference type="ARBA" id="ARBA00022475"/>
    </source>
</evidence>
<feature type="repeat" description="ANK" evidence="10">
    <location>
        <begin position="193"/>
        <end position="225"/>
    </location>
</feature>
<evidence type="ECO:0000256" key="2">
    <source>
        <dbReference type="ARBA" id="ARBA00022448"/>
    </source>
</evidence>
<dbReference type="GO" id="GO:0098703">
    <property type="term" value="P:calcium ion import across plasma membrane"/>
    <property type="evidence" value="ECO:0007669"/>
    <property type="project" value="TreeGrafter"/>
</dbReference>
<dbReference type="Gene3D" id="1.25.40.20">
    <property type="entry name" value="Ankyrin repeat-containing domain"/>
    <property type="match status" value="1"/>
</dbReference>
<feature type="repeat" description="ANK" evidence="10">
    <location>
        <begin position="250"/>
        <end position="282"/>
    </location>
</feature>
<keyword evidence="9" id="KW-0407">Ion channel</keyword>
<keyword evidence="2" id="KW-0813">Transport</keyword>
<keyword evidence="13" id="KW-1185">Reference proteome</keyword>
<evidence type="ECO:0000256" key="9">
    <source>
        <dbReference type="ARBA" id="ARBA00023303"/>
    </source>
</evidence>
<dbReference type="Pfam" id="PF12796">
    <property type="entry name" value="Ank_2"/>
    <property type="match status" value="1"/>
</dbReference>
<keyword evidence="11" id="KW-0812">Transmembrane</keyword>